<dbReference type="GO" id="GO:0003735">
    <property type="term" value="F:structural constituent of ribosome"/>
    <property type="evidence" value="ECO:0007669"/>
    <property type="project" value="InterPro"/>
</dbReference>
<proteinExistence type="predicted"/>
<organism evidence="1">
    <name type="scientific">uncultured Caudovirales phage</name>
    <dbReference type="NCBI Taxonomy" id="2100421"/>
    <lineage>
        <taxon>Viruses</taxon>
        <taxon>Duplodnaviria</taxon>
        <taxon>Heunggongvirae</taxon>
        <taxon>Uroviricota</taxon>
        <taxon>Caudoviricetes</taxon>
        <taxon>Peduoviridae</taxon>
        <taxon>Maltschvirus</taxon>
        <taxon>Maltschvirus maltsch</taxon>
    </lineage>
</organism>
<sequence length="140" mass="14810">MSNQLAEAARQYLIATAHLGACPGTRDVLGAAIAAHEDSLREKAAKPAEPVAFVDERAIAWLESRRASALITTQLGSKKSLERPMALYAAPVAAASPLSDEQLLEILGDVDADTKRLPPGVKAFARAIEQAHGIKEKTNG</sequence>
<dbReference type="EMBL" id="LR796359">
    <property type="protein sequence ID" value="CAB4139119.1"/>
    <property type="molecule type" value="Genomic_DNA"/>
</dbReference>
<protein>
    <submittedName>
        <fullName evidence="1">Uncharacterized protein</fullName>
    </submittedName>
</protein>
<dbReference type="InterPro" id="IPR018130">
    <property type="entry name" value="Ribosomal_uS2_CS"/>
</dbReference>
<gene>
    <name evidence="1" type="ORF">UFOVP336_20</name>
</gene>
<accession>A0A6J5M5N8</accession>
<dbReference type="PROSITE" id="PS00962">
    <property type="entry name" value="RIBOSOMAL_S2_1"/>
    <property type="match status" value="1"/>
</dbReference>
<name>A0A6J5M5N8_9CAUD</name>
<reference evidence="1" key="1">
    <citation type="submission" date="2020-04" db="EMBL/GenBank/DDBJ databases">
        <authorList>
            <person name="Chiriac C."/>
            <person name="Salcher M."/>
            <person name="Ghai R."/>
            <person name="Kavagutti S V."/>
        </authorList>
    </citation>
    <scope>NUCLEOTIDE SEQUENCE</scope>
</reference>
<evidence type="ECO:0000313" key="1">
    <source>
        <dbReference type="EMBL" id="CAB4139119.1"/>
    </source>
</evidence>